<keyword evidence="2" id="KW-1185">Reference proteome</keyword>
<dbReference type="RefSeq" id="WP_314015090.1">
    <property type="nucleotide sequence ID" value="NZ_JAVTTP010000001.1"/>
</dbReference>
<name>A0ABU3L6G4_9FLAO</name>
<dbReference type="EMBL" id="JAVTTP010000001">
    <property type="protein sequence ID" value="MDT7829267.1"/>
    <property type="molecule type" value="Genomic_DNA"/>
</dbReference>
<sequence length="42" mass="4639">MKANLITTTKGKRSGQSYIRNLRITVGDNLGYLAAVWANKKS</sequence>
<organism evidence="1 2">
    <name type="scientific">Pricia mediterranea</name>
    <dbReference type="NCBI Taxonomy" id="3076079"/>
    <lineage>
        <taxon>Bacteria</taxon>
        <taxon>Pseudomonadati</taxon>
        <taxon>Bacteroidota</taxon>
        <taxon>Flavobacteriia</taxon>
        <taxon>Flavobacteriales</taxon>
        <taxon>Flavobacteriaceae</taxon>
        <taxon>Pricia</taxon>
    </lineage>
</organism>
<comment type="caution">
    <text evidence="1">The sequence shown here is derived from an EMBL/GenBank/DDBJ whole genome shotgun (WGS) entry which is preliminary data.</text>
</comment>
<proteinExistence type="predicted"/>
<protein>
    <submittedName>
        <fullName evidence="1">Uncharacterized protein</fullName>
    </submittedName>
</protein>
<accession>A0ABU3L6G4</accession>
<reference evidence="1 2" key="1">
    <citation type="submission" date="2023-09" db="EMBL/GenBank/DDBJ databases">
        <title>Novel taxa isolated from Blanes Bay.</title>
        <authorList>
            <person name="Rey-Velasco X."/>
            <person name="Lucena T."/>
        </authorList>
    </citation>
    <scope>NUCLEOTIDE SEQUENCE [LARGE SCALE GENOMIC DNA]</scope>
    <source>
        <strain evidence="1 2">S334</strain>
    </source>
</reference>
<gene>
    <name evidence="1" type="ORF">RQM65_11370</name>
</gene>
<dbReference type="Proteomes" id="UP001250656">
    <property type="component" value="Unassembled WGS sequence"/>
</dbReference>
<evidence type="ECO:0000313" key="2">
    <source>
        <dbReference type="Proteomes" id="UP001250656"/>
    </source>
</evidence>
<evidence type="ECO:0000313" key="1">
    <source>
        <dbReference type="EMBL" id="MDT7829267.1"/>
    </source>
</evidence>